<comment type="function">
    <text evidence="3">A probable RNA chaperone. Forms a complex with KhpB which binds to cellular RNA and controls its expression. Plays a role in peptidoglycan (PG) homeostasis and cell length regulation.</text>
</comment>
<comment type="subunit">
    <text evidence="3">Forms a complex with KhpB.</text>
</comment>
<evidence type="ECO:0000256" key="3">
    <source>
        <dbReference type="HAMAP-Rule" id="MF_00088"/>
    </source>
</evidence>
<protein>
    <recommendedName>
        <fullName evidence="3">RNA-binding protein KhpA</fullName>
    </recommendedName>
    <alternativeName>
        <fullName evidence="3">KH-domain protein A</fullName>
    </alternativeName>
</protein>
<organism evidence="4 6">
    <name type="scientific">Fructilactobacillus fructivorans</name>
    <dbReference type="NCBI Taxonomy" id="1614"/>
    <lineage>
        <taxon>Bacteria</taxon>
        <taxon>Bacillati</taxon>
        <taxon>Bacillota</taxon>
        <taxon>Bacilli</taxon>
        <taxon>Lactobacillales</taxon>
        <taxon>Lactobacillaceae</taxon>
        <taxon>Fructilactobacillus</taxon>
    </lineage>
</organism>
<evidence type="ECO:0000313" key="4">
    <source>
        <dbReference type="EMBL" id="KID42172.1"/>
    </source>
</evidence>
<dbReference type="AlphaFoldDB" id="A0A0C1PN36"/>
<evidence type="ECO:0000313" key="6">
    <source>
        <dbReference type="Proteomes" id="UP000031397"/>
    </source>
</evidence>
<keyword evidence="2 3" id="KW-0694">RNA-binding</keyword>
<dbReference type="GO" id="GO:0003723">
    <property type="term" value="F:RNA binding"/>
    <property type="evidence" value="ECO:0007669"/>
    <property type="project" value="UniProtKB-UniRule"/>
</dbReference>
<keyword evidence="3" id="KW-0133">Cell shape</keyword>
<dbReference type="GO" id="GO:0071555">
    <property type="term" value="P:cell wall organization"/>
    <property type="evidence" value="ECO:0007669"/>
    <property type="project" value="UniProtKB-KW"/>
</dbReference>
<dbReference type="KEGG" id="lfv:LF543_03185"/>
<dbReference type="GeneID" id="74913263"/>
<comment type="similarity">
    <text evidence="3">Belongs to the KhpA RNA-binding protein family.</text>
</comment>
<dbReference type="CDD" id="cd22533">
    <property type="entry name" value="KH-II_YlqC-like"/>
    <property type="match status" value="1"/>
</dbReference>
<evidence type="ECO:0000256" key="2">
    <source>
        <dbReference type="ARBA" id="ARBA00022884"/>
    </source>
</evidence>
<evidence type="ECO:0000313" key="5">
    <source>
        <dbReference type="EMBL" id="QFX92618.1"/>
    </source>
</evidence>
<sequence>MVNFDNLIKTIVKPLVKYPDDISISHQDTDQFSEYILSTNPNDVGRIIGKKGRVAQTIRTIIYSVHVNDGKRIKLVIDDGKD</sequence>
<keyword evidence="3" id="KW-0961">Cell wall biogenesis/degradation</keyword>
<dbReference type="EMBL" id="CP045562">
    <property type="protein sequence ID" value="QFX92618.1"/>
    <property type="molecule type" value="Genomic_DNA"/>
</dbReference>
<dbReference type="PATRIC" id="fig|1614.10.peg.106"/>
<dbReference type="PANTHER" id="PTHR34654:SF1">
    <property type="entry name" value="RNA-BINDING PROTEIN KHPA"/>
    <property type="match status" value="1"/>
</dbReference>
<reference evidence="5 7" key="2">
    <citation type="submission" date="2019-10" db="EMBL/GenBank/DDBJ databases">
        <title>Genome sequencing of Lactobacillus fructivorans.</title>
        <authorList>
            <person name="Kim K."/>
        </authorList>
    </citation>
    <scope>NUCLEOTIDE SEQUENCE [LARGE SCALE GENOMIC DNA]</scope>
    <source>
        <strain evidence="5 7">LF543</strain>
    </source>
</reference>
<keyword evidence="1 3" id="KW-0963">Cytoplasm</keyword>
<dbReference type="OrthoDB" id="9812389at2"/>
<dbReference type="GO" id="GO:0005737">
    <property type="term" value="C:cytoplasm"/>
    <property type="evidence" value="ECO:0007669"/>
    <property type="project" value="UniProtKB-SubCell"/>
</dbReference>
<comment type="subcellular location">
    <subcellularLocation>
        <location evidence="3">Cytoplasm</location>
    </subcellularLocation>
</comment>
<dbReference type="RefSeq" id="WP_010021498.1">
    <property type="nucleotide sequence ID" value="NZ_AZDS01000001.1"/>
</dbReference>
<dbReference type="Proteomes" id="UP000327194">
    <property type="component" value="Chromosome"/>
</dbReference>
<dbReference type="EMBL" id="JOJZ01000010">
    <property type="protein sequence ID" value="KID42172.1"/>
    <property type="molecule type" value="Genomic_DNA"/>
</dbReference>
<dbReference type="GO" id="GO:0009252">
    <property type="term" value="P:peptidoglycan biosynthetic process"/>
    <property type="evidence" value="ECO:0007669"/>
    <property type="project" value="UniProtKB-UniRule"/>
</dbReference>
<keyword evidence="6" id="KW-1185">Reference proteome</keyword>
<evidence type="ECO:0000256" key="1">
    <source>
        <dbReference type="ARBA" id="ARBA00022490"/>
    </source>
</evidence>
<dbReference type="Pfam" id="PF13083">
    <property type="entry name" value="KH_KhpA-B"/>
    <property type="match status" value="1"/>
</dbReference>
<dbReference type="HAMAP" id="MF_00088">
    <property type="entry name" value="KhpA"/>
    <property type="match status" value="1"/>
</dbReference>
<proteinExistence type="inferred from homology"/>
<dbReference type="InterPro" id="IPR020627">
    <property type="entry name" value="KhpA"/>
</dbReference>
<dbReference type="Proteomes" id="UP000031397">
    <property type="component" value="Unassembled WGS sequence"/>
</dbReference>
<gene>
    <name evidence="3" type="primary">khpA</name>
    <name evidence="5" type="ORF">LF543_03185</name>
    <name evidence="4" type="ORF">LfDm3_0577</name>
</gene>
<reference evidence="4 6" key="1">
    <citation type="submission" date="2014-06" db="EMBL/GenBank/DDBJ databases">
        <title>Functional and comparative genomic analyses of the Drosophila gut microbiota identify candidate symbiosis factors.</title>
        <authorList>
            <person name="Newell P.D."/>
            <person name="Chaston J.M."/>
            <person name="Douglas A.E."/>
        </authorList>
    </citation>
    <scope>NUCLEOTIDE SEQUENCE [LARGE SCALE GENOMIC DNA]</scope>
    <source>
        <strain evidence="4 6">DmCS_002</strain>
    </source>
</reference>
<dbReference type="GO" id="GO:0008360">
    <property type="term" value="P:regulation of cell shape"/>
    <property type="evidence" value="ECO:0007669"/>
    <property type="project" value="UniProtKB-KW"/>
</dbReference>
<accession>A0A0C1PN36</accession>
<name>A0A0C1PN36_9LACO</name>
<evidence type="ECO:0000313" key="7">
    <source>
        <dbReference type="Proteomes" id="UP000327194"/>
    </source>
</evidence>
<dbReference type="PANTHER" id="PTHR34654">
    <property type="entry name" value="UPF0109 PROTEIN SCO5592"/>
    <property type="match status" value="1"/>
</dbReference>
<keyword evidence="3" id="KW-0143">Chaperone</keyword>